<feature type="chain" id="PRO_5019297822" description="Formylmethanofuran dehydrogenase subunit E domain-containing protein" evidence="1">
    <location>
        <begin position="30"/>
        <end position="744"/>
    </location>
</feature>
<protein>
    <recommendedName>
        <fullName evidence="2">Formylmethanofuran dehydrogenase subunit E domain-containing protein</fullName>
    </recommendedName>
</protein>
<dbReference type="Gene3D" id="3.30.1330.130">
    <property type="match status" value="2"/>
</dbReference>
<evidence type="ECO:0000259" key="2">
    <source>
        <dbReference type="Pfam" id="PF02663"/>
    </source>
</evidence>
<reference evidence="4" key="1">
    <citation type="submission" date="2017-11" db="EMBL/GenBank/DDBJ databases">
        <authorList>
            <person name="Watanabe M."/>
            <person name="Kojima H."/>
        </authorList>
    </citation>
    <scope>NUCLEOTIDE SEQUENCE [LARGE SCALE GENOMIC DNA]</scope>
    <source>
        <strain evidence="4">Tokyo 01</strain>
    </source>
</reference>
<name>A0A401G293_9BACT</name>
<sequence length="744" mass="81726">MRRFKEVKNFAWLSCILLAVFMISGCSSSDNDAIATETRQAEYEFWGDIAKSATEASVKLLNKETGQTDGKPEMIVLTNAGYAMTEQHSTEACLDSLRDNAGVSEGKKTLLTVHSASTAPLWFFFTDKANGNGVYCEVDPAALNLTGFKVAGDLFAVQNLRNVKADNLFAAPETANENIFNAKAFNGNEFHIISLVNLLLEDGPCDLLRAAQYHDHYCPGVTSGYFLVRYLENTFPLTDDFGKYFTLSVPPWCKDDALLTLLNATPGKRGYAVFYLNSDDKASLRDDAKAIASVFFRWNGSSTAPEGEGMALSFDFTEAKAACNWEEDTPWNWWVSRIKMDLWYLDYTDEPQRFVQPIPIKGKNIFSLEDLAGISQPSDLARPGVNPLEILGLTQNSDTDEYALWQSVGKRAGDEALAMMKAQGASPLSGNLIALTNAGYAEISGQTTEGSLDGLIAASGVSRGRNSLIEIQAHPDKALWFSLYDKASGLCAYLQVNPAFPDSNLSPSALAASELFSVMSAEQVNADHLYANAAEYAAKFSNKVFGGNEFRVVTISNAVAAGAPVWAIRSFELHDHYCPGVTSGILMAQYVKDHFPMQTASDSYFIQSVAPWCKEDALMVMLNATPGKRGYAVSYPTDEDKARWVPEAENAATIVYRKNGDTGIWDGLVLAFEWGETGCPDYGSSVITYLCSDLWYLERMDQPETFVKVVKEFQLPEGVEAKEYARPGVDPMEMLGLVQTDTEE</sequence>
<feature type="signal peptide" evidence="1">
    <location>
        <begin position="1"/>
        <end position="29"/>
    </location>
</feature>
<comment type="caution">
    <text evidence="3">The sequence shown here is derived from an EMBL/GenBank/DDBJ whole genome shotgun (WGS) entry which is preliminary data.</text>
</comment>
<keyword evidence="4" id="KW-1185">Reference proteome</keyword>
<feature type="domain" description="Formylmethanofuran dehydrogenase subunit E" evidence="2">
    <location>
        <begin position="574"/>
        <end position="660"/>
    </location>
</feature>
<keyword evidence="1" id="KW-0732">Signal</keyword>
<reference evidence="4" key="2">
    <citation type="submission" date="2019-01" db="EMBL/GenBank/DDBJ databases">
        <title>Genome sequence of Desulfonema ishimotonii strain Tokyo 01.</title>
        <authorList>
            <person name="Fukui M."/>
        </authorList>
    </citation>
    <scope>NUCLEOTIDE SEQUENCE [LARGE SCALE GENOMIC DNA]</scope>
    <source>
        <strain evidence="4">Tokyo 01</strain>
    </source>
</reference>
<dbReference type="PROSITE" id="PS51257">
    <property type="entry name" value="PROKAR_LIPOPROTEIN"/>
    <property type="match status" value="1"/>
</dbReference>
<feature type="domain" description="Formylmethanofuran dehydrogenase subunit E" evidence="2">
    <location>
        <begin position="214"/>
        <end position="274"/>
    </location>
</feature>
<dbReference type="AlphaFoldDB" id="A0A401G293"/>
<evidence type="ECO:0000256" key="1">
    <source>
        <dbReference type="SAM" id="SignalP"/>
    </source>
</evidence>
<dbReference type="InterPro" id="IPR003814">
    <property type="entry name" value="FmdEsu_dom"/>
</dbReference>
<dbReference type="Pfam" id="PF02663">
    <property type="entry name" value="FmdE"/>
    <property type="match status" value="2"/>
</dbReference>
<evidence type="ECO:0000313" key="4">
    <source>
        <dbReference type="Proteomes" id="UP000288096"/>
    </source>
</evidence>
<evidence type="ECO:0000313" key="3">
    <source>
        <dbReference type="EMBL" id="GBC63334.1"/>
    </source>
</evidence>
<accession>A0A401G293</accession>
<dbReference type="EMBL" id="BEXT01000001">
    <property type="protein sequence ID" value="GBC63334.1"/>
    <property type="molecule type" value="Genomic_DNA"/>
</dbReference>
<dbReference type="Proteomes" id="UP000288096">
    <property type="component" value="Unassembled WGS sequence"/>
</dbReference>
<proteinExistence type="predicted"/>
<gene>
    <name evidence="3" type="ORF">DENIS_4328</name>
</gene>
<organism evidence="3 4">
    <name type="scientific">Desulfonema ishimotonii</name>
    <dbReference type="NCBI Taxonomy" id="45657"/>
    <lineage>
        <taxon>Bacteria</taxon>
        <taxon>Pseudomonadati</taxon>
        <taxon>Thermodesulfobacteriota</taxon>
        <taxon>Desulfobacteria</taxon>
        <taxon>Desulfobacterales</taxon>
        <taxon>Desulfococcaceae</taxon>
        <taxon>Desulfonema</taxon>
    </lineage>
</organism>
<dbReference type="SUPFAM" id="SSF143555">
    <property type="entry name" value="FwdE-like"/>
    <property type="match status" value="2"/>
</dbReference>